<dbReference type="Pfam" id="PF01383">
    <property type="entry name" value="CpcD"/>
    <property type="match status" value="1"/>
</dbReference>
<proteinExistence type="predicted"/>
<dbReference type="PROSITE" id="PS51441">
    <property type="entry name" value="CPCD_LIKE"/>
    <property type="match status" value="1"/>
</dbReference>
<evidence type="ECO:0000256" key="3">
    <source>
        <dbReference type="ARBA" id="ARBA00022738"/>
    </source>
</evidence>
<keyword evidence="5" id="KW-0472">Membrane</keyword>
<evidence type="ECO:0000256" key="6">
    <source>
        <dbReference type="PROSITE-ProRule" id="PRU00771"/>
    </source>
</evidence>
<evidence type="ECO:0000256" key="2">
    <source>
        <dbReference type="ARBA" id="ARBA00022549"/>
    </source>
</evidence>
<keyword evidence="9" id="KW-1185">Reference proteome</keyword>
<keyword evidence="2" id="KW-0042">Antenna complex</keyword>
<organism evidence="8 9">
    <name type="scientific">Gloeobacter morelensis MG652769</name>
    <dbReference type="NCBI Taxonomy" id="2781736"/>
    <lineage>
        <taxon>Bacteria</taxon>
        <taxon>Bacillati</taxon>
        <taxon>Cyanobacteriota</taxon>
        <taxon>Cyanophyceae</taxon>
        <taxon>Gloeobacterales</taxon>
        <taxon>Gloeobacteraceae</taxon>
        <taxon>Gloeobacter</taxon>
        <taxon>Gloeobacter morelensis</taxon>
    </lineage>
</organism>
<dbReference type="Proteomes" id="UP001054846">
    <property type="component" value="Chromosome"/>
</dbReference>
<evidence type="ECO:0000313" key="9">
    <source>
        <dbReference type="Proteomes" id="UP001054846"/>
    </source>
</evidence>
<evidence type="ECO:0000313" key="8">
    <source>
        <dbReference type="EMBL" id="UFP94885.1"/>
    </source>
</evidence>
<gene>
    <name evidence="8" type="ORF">ISF26_01145</name>
</gene>
<evidence type="ECO:0000256" key="5">
    <source>
        <dbReference type="ARBA" id="ARBA00023136"/>
    </source>
</evidence>
<evidence type="ECO:0000256" key="4">
    <source>
        <dbReference type="ARBA" id="ARBA00023078"/>
    </source>
</evidence>
<dbReference type="SMART" id="SM01094">
    <property type="entry name" value="CpcD"/>
    <property type="match status" value="1"/>
</dbReference>
<keyword evidence="4" id="KW-0793">Thylakoid</keyword>
<sequence length="70" mass="7769">MYNNVTANTEWGRKVFKITVAQFPDADGLDTNNLSQSNYFVTVPLARLLPEMQLIKNKGGKVLSVEPVVS</sequence>
<dbReference type="EMBL" id="CP063845">
    <property type="protein sequence ID" value="UFP94885.1"/>
    <property type="molecule type" value="Genomic_DNA"/>
</dbReference>
<evidence type="ECO:0000259" key="7">
    <source>
        <dbReference type="PROSITE" id="PS51441"/>
    </source>
</evidence>
<keyword evidence="3 6" id="KW-0605">Phycobilisome</keyword>
<dbReference type="RefSeq" id="WP_230841950.1">
    <property type="nucleotide sequence ID" value="NZ_CP063845.1"/>
</dbReference>
<evidence type="ECO:0000256" key="1">
    <source>
        <dbReference type="ARBA" id="ARBA00004445"/>
    </source>
</evidence>
<name>A0ABY3PMN4_9CYAN</name>
<comment type="subcellular location">
    <subcellularLocation>
        <location evidence="1">Cellular thylakoid membrane</location>
        <topology evidence="1">Peripheral membrane protein</topology>
        <orientation evidence="1">Cytoplasmic side</orientation>
    </subcellularLocation>
</comment>
<accession>A0ABY3PMN4</accession>
<reference evidence="8 9" key="1">
    <citation type="journal article" date="2021" name="Genome Biol. Evol.">
        <title>Complete Genome Sequencing of a Novel Gloeobacter Species from a Waterfall Cave in Mexico.</title>
        <authorList>
            <person name="Saw J.H."/>
            <person name="Cardona T."/>
            <person name="Montejano G."/>
        </authorList>
    </citation>
    <scope>NUCLEOTIDE SEQUENCE [LARGE SCALE GENOMIC DNA]</scope>
    <source>
        <strain evidence="8">MG652769</strain>
    </source>
</reference>
<dbReference type="InterPro" id="IPR008213">
    <property type="entry name" value="CpcD-like_dom"/>
</dbReference>
<protein>
    <submittedName>
        <fullName evidence="8">Phycobilisome linker polypeptide</fullName>
    </submittedName>
</protein>
<feature type="domain" description="CpcD-like" evidence="7">
    <location>
        <begin position="13"/>
        <end position="68"/>
    </location>
</feature>